<reference evidence="2" key="1">
    <citation type="submission" date="2021-06" db="EMBL/GenBank/DDBJ databases">
        <authorList>
            <person name="Kallberg Y."/>
            <person name="Tangrot J."/>
            <person name="Rosling A."/>
        </authorList>
    </citation>
    <scope>NUCLEOTIDE SEQUENCE</scope>
    <source>
        <strain evidence="2">MA453B</strain>
    </source>
</reference>
<feature type="region of interest" description="Disordered" evidence="1">
    <location>
        <begin position="41"/>
        <end position="63"/>
    </location>
</feature>
<organism evidence="2 3">
    <name type="scientific">Dentiscutata erythropus</name>
    <dbReference type="NCBI Taxonomy" id="1348616"/>
    <lineage>
        <taxon>Eukaryota</taxon>
        <taxon>Fungi</taxon>
        <taxon>Fungi incertae sedis</taxon>
        <taxon>Mucoromycota</taxon>
        <taxon>Glomeromycotina</taxon>
        <taxon>Glomeromycetes</taxon>
        <taxon>Diversisporales</taxon>
        <taxon>Gigasporaceae</taxon>
        <taxon>Dentiscutata</taxon>
    </lineage>
</organism>
<keyword evidence="3" id="KW-1185">Reference proteome</keyword>
<dbReference type="Proteomes" id="UP000789405">
    <property type="component" value="Unassembled WGS sequence"/>
</dbReference>
<proteinExistence type="predicted"/>
<feature type="compositionally biased region" description="Basic and acidic residues" evidence="1">
    <location>
        <begin position="46"/>
        <end position="63"/>
    </location>
</feature>
<name>A0A9N9NLU0_9GLOM</name>
<evidence type="ECO:0000313" key="3">
    <source>
        <dbReference type="Proteomes" id="UP000789405"/>
    </source>
</evidence>
<dbReference type="OrthoDB" id="2392087at2759"/>
<feature type="region of interest" description="Disordered" evidence="1">
    <location>
        <begin position="1"/>
        <end position="20"/>
    </location>
</feature>
<sequence length="63" mass="6778">ESAEKTQSPTTFSSATVRDTVNSTINKTIEVVKGTYDNIVGSIKNTDADQKSEDNSGKVKVDK</sequence>
<accession>A0A9N9NLU0</accession>
<dbReference type="EMBL" id="CAJVPY010013938">
    <property type="protein sequence ID" value="CAG8743624.1"/>
    <property type="molecule type" value="Genomic_DNA"/>
</dbReference>
<evidence type="ECO:0000313" key="2">
    <source>
        <dbReference type="EMBL" id="CAG8743624.1"/>
    </source>
</evidence>
<gene>
    <name evidence="2" type="ORF">DERYTH_LOCUS16227</name>
</gene>
<evidence type="ECO:0000256" key="1">
    <source>
        <dbReference type="SAM" id="MobiDB-lite"/>
    </source>
</evidence>
<protein>
    <submittedName>
        <fullName evidence="2">17395_t:CDS:1</fullName>
    </submittedName>
</protein>
<dbReference type="AlphaFoldDB" id="A0A9N9NLU0"/>
<feature type="non-terminal residue" evidence="2">
    <location>
        <position position="63"/>
    </location>
</feature>
<comment type="caution">
    <text evidence="2">The sequence shown here is derived from an EMBL/GenBank/DDBJ whole genome shotgun (WGS) entry which is preliminary data.</text>
</comment>